<dbReference type="Gene3D" id="1.10.8.430">
    <property type="entry name" value="Helical domain of apoptotic protease-activating factors"/>
    <property type="match status" value="1"/>
</dbReference>
<sequence length="341" mass="39178">METRDKEINYWLEESDNEILAIWGMEGGGKTTLARHIAYSNWHKFDNVSILENIGSRSNEGLRHLQEKLISDIIEGKEKTNPSSWQNTYTIENALKRKKVLIVLDNIVTKKQLDALIGTGTITQSKIIITTTERGSSKWFKSPWRCQEYEMKLLDEGDSLKLLRLHAFEPNDPMEGYEELEKRALRYCEGNPLALEVWGSSLNCKSSDSSNSRKEFWESMMTSLERQVPGQIQSVLITSYNELQLNSVKELFLHIACFFNGEDKDYVEKILEPDYNAISGIVTLTNSCLLSVSPNNKLMMHRLLQEMGRTIVLAESPKRPGKRSRVWRNNESLDVLIKKNV</sequence>
<dbReference type="STRING" id="35608.A0A2U1PBL3"/>
<comment type="caution">
    <text evidence="5">The sequence shown here is derived from an EMBL/GenBank/DDBJ whole genome shotgun (WGS) entry which is preliminary data.</text>
</comment>
<dbReference type="InterPro" id="IPR042197">
    <property type="entry name" value="Apaf_helical"/>
</dbReference>
<keyword evidence="2" id="KW-0677">Repeat</keyword>
<feature type="domain" description="Disease resistance protein Roq1-like winged-helix" evidence="4">
    <location>
        <begin position="249"/>
        <end position="314"/>
    </location>
</feature>
<evidence type="ECO:0000313" key="6">
    <source>
        <dbReference type="Proteomes" id="UP000245207"/>
    </source>
</evidence>
<dbReference type="Pfam" id="PF00931">
    <property type="entry name" value="NB-ARC"/>
    <property type="match status" value="1"/>
</dbReference>
<protein>
    <submittedName>
        <fullName evidence="5">Toll/interleukin-1 receptor (TIR) domain-containing protein</fullName>
    </submittedName>
</protein>
<evidence type="ECO:0000256" key="1">
    <source>
        <dbReference type="ARBA" id="ARBA00022614"/>
    </source>
</evidence>
<dbReference type="Proteomes" id="UP000245207">
    <property type="component" value="Unassembled WGS sequence"/>
</dbReference>
<dbReference type="InterPro" id="IPR002182">
    <property type="entry name" value="NB-ARC"/>
</dbReference>
<name>A0A2U1PBL3_ARTAN</name>
<gene>
    <name evidence="5" type="ORF">CTI12_AA171840</name>
</gene>
<dbReference type="EMBL" id="PKPP01001388">
    <property type="protein sequence ID" value="PWA83119.1"/>
    <property type="molecule type" value="Genomic_DNA"/>
</dbReference>
<keyword evidence="1" id="KW-0433">Leucine-rich repeat</keyword>
<dbReference type="InterPro" id="IPR058192">
    <property type="entry name" value="WHD_ROQ1-like"/>
</dbReference>
<dbReference type="InterPro" id="IPR027417">
    <property type="entry name" value="P-loop_NTPase"/>
</dbReference>
<dbReference type="SUPFAM" id="SSF52540">
    <property type="entry name" value="P-loop containing nucleoside triphosphate hydrolases"/>
    <property type="match status" value="1"/>
</dbReference>
<evidence type="ECO:0000256" key="2">
    <source>
        <dbReference type="ARBA" id="ARBA00022737"/>
    </source>
</evidence>
<accession>A0A2U1PBL3</accession>
<evidence type="ECO:0000313" key="5">
    <source>
        <dbReference type="EMBL" id="PWA83119.1"/>
    </source>
</evidence>
<dbReference type="PRINTS" id="PR00364">
    <property type="entry name" value="DISEASERSIST"/>
</dbReference>
<evidence type="ECO:0000259" key="3">
    <source>
        <dbReference type="Pfam" id="PF00931"/>
    </source>
</evidence>
<keyword evidence="5" id="KW-0675">Receptor</keyword>
<dbReference type="PANTHER" id="PTHR11017">
    <property type="entry name" value="LEUCINE-RICH REPEAT-CONTAINING PROTEIN"/>
    <property type="match status" value="1"/>
</dbReference>
<dbReference type="Gene3D" id="3.40.50.300">
    <property type="entry name" value="P-loop containing nucleotide triphosphate hydrolases"/>
    <property type="match status" value="1"/>
</dbReference>
<dbReference type="AlphaFoldDB" id="A0A2U1PBL3"/>
<organism evidence="5 6">
    <name type="scientific">Artemisia annua</name>
    <name type="common">Sweet wormwood</name>
    <dbReference type="NCBI Taxonomy" id="35608"/>
    <lineage>
        <taxon>Eukaryota</taxon>
        <taxon>Viridiplantae</taxon>
        <taxon>Streptophyta</taxon>
        <taxon>Embryophyta</taxon>
        <taxon>Tracheophyta</taxon>
        <taxon>Spermatophyta</taxon>
        <taxon>Magnoliopsida</taxon>
        <taxon>eudicotyledons</taxon>
        <taxon>Gunneridae</taxon>
        <taxon>Pentapetalae</taxon>
        <taxon>asterids</taxon>
        <taxon>campanulids</taxon>
        <taxon>Asterales</taxon>
        <taxon>Asteraceae</taxon>
        <taxon>Asteroideae</taxon>
        <taxon>Anthemideae</taxon>
        <taxon>Artemisiinae</taxon>
        <taxon>Artemisia</taxon>
    </lineage>
</organism>
<dbReference type="OrthoDB" id="1357022at2759"/>
<feature type="domain" description="NB-ARC" evidence="3">
    <location>
        <begin position="6"/>
        <end position="170"/>
    </location>
</feature>
<reference evidence="5 6" key="1">
    <citation type="journal article" date="2018" name="Mol. Plant">
        <title>The genome of Artemisia annua provides insight into the evolution of Asteraceae family and artemisinin biosynthesis.</title>
        <authorList>
            <person name="Shen Q."/>
            <person name="Zhang L."/>
            <person name="Liao Z."/>
            <person name="Wang S."/>
            <person name="Yan T."/>
            <person name="Shi P."/>
            <person name="Liu M."/>
            <person name="Fu X."/>
            <person name="Pan Q."/>
            <person name="Wang Y."/>
            <person name="Lv Z."/>
            <person name="Lu X."/>
            <person name="Zhang F."/>
            <person name="Jiang W."/>
            <person name="Ma Y."/>
            <person name="Chen M."/>
            <person name="Hao X."/>
            <person name="Li L."/>
            <person name="Tang Y."/>
            <person name="Lv G."/>
            <person name="Zhou Y."/>
            <person name="Sun X."/>
            <person name="Brodelius P.E."/>
            <person name="Rose J.K.C."/>
            <person name="Tang K."/>
        </authorList>
    </citation>
    <scope>NUCLEOTIDE SEQUENCE [LARGE SCALE GENOMIC DNA]</scope>
    <source>
        <strain evidence="6">cv. Huhao1</strain>
        <tissue evidence="5">Leaf</tissue>
    </source>
</reference>
<proteinExistence type="predicted"/>
<dbReference type="Pfam" id="PF23282">
    <property type="entry name" value="WHD_ROQ1"/>
    <property type="match status" value="1"/>
</dbReference>
<keyword evidence="6" id="KW-1185">Reference proteome</keyword>
<dbReference type="GO" id="GO:0006952">
    <property type="term" value="P:defense response"/>
    <property type="evidence" value="ECO:0007669"/>
    <property type="project" value="InterPro"/>
</dbReference>
<dbReference type="PANTHER" id="PTHR11017:SF448">
    <property type="entry name" value="TIR DOMAIN, P-LOOP CONTAINING NUCLEOSIDE TRIPHOSPHATE HYDROLASE"/>
    <property type="match status" value="1"/>
</dbReference>
<dbReference type="GO" id="GO:0043531">
    <property type="term" value="F:ADP binding"/>
    <property type="evidence" value="ECO:0007669"/>
    <property type="project" value="InterPro"/>
</dbReference>
<evidence type="ECO:0000259" key="4">
    <source>
        <dbReference type="Pfam" id="PF23282"/>
    </source>
</evidence>
<dbReference type="InterPro" id="IPR044974">
    <property type="entry name" value="Disease_R_plants"/>
</dbReference>